<comment type="caution">
    <text evidence="1">The sequence shown here is derived from an EMBL/GenBank/DDBJ whole genome shotgun (WGS) entry which is preliminary data.</text>
</comment>
<evidence type="ECO:0000313" key="2">
    <source>
        <dbReference type="Proteomes" id="UP000725002"/>
    </source>
</evidence>
<dbReference type="EMBL" id="JADILV010000085">
    <property type="protein sequence ID" value="MBO8484791.1"/>
    <property type="molecule type" value="Genomic_DNA"/>
</dbReference>
<organism evidence="1 2">
    <name type="scientific">Candidatus Cryptobacteroides avicola</name>
    <dbReference type="NCBI Taxonomy" id="2840757"/>
    <lineage>
        <taxon>Bacteria</taxon>
        <taxon>Pseudomonadati</taxon>
        <taxon>Bacteroidota</taxon>
        <taxon>Bacteroidia</taxon>
        <taxon>Bacteroidales</taxon>
        <taxon>Candidatus Cryptobacteroides</taxon>
    </lineage>
</organism>
<gene>
    <name evidence="1" type="ORF">IAB75_11890</name>
</gene>
<accession>A0A940DZ35</accession>
<reference evidence="1" key="1">
    <citation type="submission" date="2020-10" db="EMBL/GenBank/DDBJ databases">
        <authorList>
            <person name="Gilroy R."/>
        </authorList>
    </citation>
    <scope>NUCLEOTIDE SEQUENCE</scope>
    <source>
        <strain evidence="1">G3-8215</strain>
    </source>
</reference>
<evidence type="ECO:0000313" key="1">
    <source>
        <dbReference type="EMBL" id="MBO8484791.1"/>
    </source>
</evidence>
<proteinExistence type="predicted"/>
<sequence>MRSGNAFMSTGNNEPGKLCLVVRQDVHLVQKCGECVRSGNAFVTTVCGEAGKPCEVGLWNVHLVQKCGECVRGGNVSVTTAHREDGKQRKVHALYCHFDRPEGVEKSAWRTPQIPGCGQRPPLGMICQGYLCG</sequence>
<protein>
    <submittedName>
        <fullName evidence="1">Uncharacterized protein</fullName>
    </submittedName>
</protein>
<dbReference type="AlphaFoldDB" id="A0A940DZ35"/>
<reference evidence="1" key="2">
    <citation type="journal article" date="2021" name="PeerJ">
        <title>Extensive microbial diversity within the chicken gut microbiome revealed by metagenomics and culture.</title>
        <authorList>
            <person name="Gilroy R."/>
            <person name="Ravi A."/>
            <person name="Getino M."/>
            <person name="Pursley I."/>
            <person name="Horton D.L."/>
            <person name="Alikhan N.F."/>
            <person name="Baker D."/>
            <person name="Gharbi K."/>
            <person name="Hall N."/>
            <person name="Watson M."/>
            <person name="Adriaenssens E.M."/>
            <person name="Foster-Nyarko E."/>
            <person name="Jarju S."/>
            <person name="Secka A."/>
            <person name="Antonio M."/>
            <person name="Oren A."/>
            <person name="Chaudhuri R.R."/>
            <person name="La Ragione R."/>
            <person name="Hildebrand F."/>
            <person name="Pallen M.J."/>
        </authorList>
    </citation>
    <scope>NUCLEOTIDE SEQUENCE</scope>
    <source>
        <strain evidence="1">G3-8215</strain>
    </source>
</reference>
<dbReference type="Proteomes" id="UP000725002">
    <property type="component" value="Unassembled WGS sequence"/>
</dbReference>
<name>A0A940DZ35_9BACT</name>